<evidence type="ECO:0000313" key="2">
    <source>
        <dbReference type="Proteomes" id="UP000037923"/>
    </source>
</evidence>
<dbReference type="RefSeq" id="XP_015657674.1">
    <property type="nucleotide sequence ID" value="XM_015803849.1"/>
</dbReference>
<dbReference type="GeneID" id="26906007"/>
<dbReference type="Gene3D" id="3.80.10.10">
    <property type="entry name" value="Ribonuclease Inhibitor"/>
    <property type="match status" value="1"/>
</dbReference>
<dbReference type="Proteomes" id="UP000037923">
    <property type="component" value="Unassembled WGS sequence"/>
</dbReference>
<dbReference type="OMA" id="CPYPVLQ"/>
<sequence>MTTMALVDETLARFERKSPRDSYKQVCEELGVHMQRDVYAALPVKQNAWHHLHSLELEKSLLGTKGCMALLPIITVSTSMRKLNLRSCGVSDEFVAELCLILQNHPSLRYVDISDNELVTVYSAPHIISVMRGNPNMVLFDVYNTHVGANVAGIIEKLGEHNLESVLHYYEDRYFRMKNLFNYMDADGTGWVLLKSLVLNCPYPVVQEQFIERIAKRKPIKRSDNTIHINTFMHLVYMNYKTETEIGRMAQKTLDEPYIFIVANWKQLLRAVKRHNVGEKGNQHVELPADFHRWRLRDYMISNEDADAVIEAAVQLVEHSATATTPDKADEGEIISGKTHLCIPIQRLLQAAKATLVPPPSAVKPAYHFYQDHDVTYIPMILRDGSRTFSVGGMSALFGASASSADGDSAASAADSVDPADPPHTFSLPASLVKMIVELFNKEFARLPKKRVSVLPETPRRRRDRAMEKSAVPVRAFLSAEFVTPLERVCPRLLADYYARHAILIDEGTITLQEMVNVLDEMYVQCRIDRVFSLEDVQAMPDPMDHGPTAHFLEAHLKEREDGVPNVELLGGASEL</sequence>
<gene>
    <name evidence="1" type="ORF">ABB37_05717</name>
</gene>
<keyword evidence="2" id="KW-1185">Reference proteome</keyword>
<proteinExistence type="predicted"/>
<dbReference type="SUPFAM" id="SSF52047">
    <property type="entry name" value="RNI-like"/>
    <property type="match status" value="1"/>
</dbReference>
<dbReference type="EMBL" id="LGTL01000011">
    <property type="protein sequence ID" value="KPA79236.1"/>
    <property type="molecule type" value="Genomic_DNA"/>
</dbReference>
<dbReference type="InterPro" id="IPR032675">
    <property type="entry name" value="LRR_dom_sf"/>
</dbReference>
<dbReference type="AlphaFoldDB" id="A0A0M9FZF0"/>
<accession>A0A0M9FZF0</accession>
<name>A0A0M9FZF0_LEPPY</name>
<evidence type="ECO:0000313" key="1">
    <source>
        <dbReference type="EMBL" id="KPA79235.1"/>
    </source>
</evidence>
<dbReference type="EMBL" id="LGTL01000011">
    <property type="protein sequence ID" value="KPA79235.1"/>
    <property type="molecule type" value="Genomic_DNA"/>
</dbReference>
<dbReference type="VEuPathDB" id="TriTrypDB:LpyrH10_11_1820"/>
<reference evidence="1 2" key="1">
    <citation type="submission" date="2015-07" db="EMBL/GenBank/DDBJ databases">
        <title>High-quality genome of monoxenous trypanosomatid Leptomonas pyrrhocoris.</title>
        <authorList>
            <person name="Flegontov P."/>
            <person name="Butenko A."/>
            <person name="Firsov S."/>
            <person name="Vlcek C."/>
            <person name="Logacheva M.D."/>
            <person name="Field M."/>
            <person name="Filatov D."/>
            <person name="Flegontova O."/>
            <person name="Gerasimov E."/>
            <person name="Jackson A.P."/>
            <person name="Kelly S."/>
            <person name="Opperdoes F."/>
            <person name="O'Reilly A."/>
            <person name="Votypka J."/>
            <person name="Yurchenko V."/>
            <person name="Lukes J."/>
        </authorList>
    </citation>
    <scope>NUCLEOTIDE SEQUENCE [LARGE SCALE GENOMIC DNA]</scope>
    <source>
        <strain evidence="1">H10</strain>
    </source>
</reference>
<organism evidence="1 2">
    <name type="scientific">Leptomonas pyrrhocoris</name>
    <name type="common">Firebug parasite</name>
    <dbReference type="NCBI Taxonomy" id="157538"/>
    <lineage>
        <taxon>Eukaryota</taxon>
        <taxon>Discoba</taxon>
        <taxon>Euglenozoa</taxon>
        <taxon>Kinetoplastea</taxon>
        <taxon>Metakinetoplastina</taxon>
        <taxon>Trypanosomatida</taxon>
        <taxon>Trypanosomatidae</taxon>
        <taxon>Leishmaniinae</taxon>
        <taxon>Leptomonas</taxon>
    </lineage>
</organism>
<dbReference type="OrthoDB" id="120976at2759"/>
<dbReference type="RefSeq" id="XP_015657675.1">
    <property type="nucleotide sequence ID" value="XM_015803850.1"/>
</dbReference>
<protein>
    <submittedName>
        <fullName evidence="1">Uncharacterized protein</fullName>
    </submittedName>
</protein>
<comment type="caution">
    <text evidence="1">The sequence shown here is derived from an EMBL/GenBank/DDBJ whole genome shotgun (WGS) entry which is preliminary data.</text>
</comment>